<evidence type="ECO:0000256" key="3">
    <source>
        <dbReference type="ARBA" id="ARBA00022525"/>
    </source>
</evidence>
<dbReference type="InterPro" id="IPR013818">
    <property type="entry name" value="Lipase"/>
</dbReference>
<feature type="domain" description="Lipase" evidence="5">
    <location>
        <begin position="260"/>
        <end position="321"/>
    </location>
</feature>
<evidence type="ECO:0000313" key="7">
    <source>
        <dbReference type="Proteomes" id="UP001162164"/>
    </source>
</evidence>
<keyword evidence="7" id="KW-1185">Reference proteome</keyword>
<accession>A0ABQ9IUZ9</accession>
<dbReference type="PANTHER" id="PTHR11610">
    <property type="entry name" value="LIPASE"/>
    <property type="match status" value="1"/>
</dbReference>
<evidence type="ECO:0000313" key="6">
    <source>
        <dbReference type="EMBL" id="KAJ8966503.1"/>
    </source>
</evidence>
<dbReference type="InterPro" id="IPR029058">
    <property type="entry name" value="AB_hydrolase_fold"/>
</dbReference>
<protein>
    <recommendedName>
        <fullName evidence="5">Lipase domain-containing protein</fullName>
    </recommendedName>
</protein>
<evidence type="ECO:0000256" key="4">
    <source>
        <dbReference type="RuleBase" id="RU004262"/>
    </source>
</evidence>
<dbReference type="SUPFAM" id="SSF53474">
    <property type="entry name" value="alpha/beta-Hydrolases"/>
    <property type="match status" value="1"/>
</dbReference>
<reference evidence="6" key="1">
    <citation type="journal article" date="2023" name="Insect Mol. Biol.">
        <title>Genome sequencing provides insights into the evolution of gene families encoding plant cell wall-degrading enzymes in longhorned beetles.</title>
        <authorList>
            <person name="Shin N.R."/>
            <person name="Okamura Y."/>
            <person name="Kirsch R."/>
            <person name="Pauchet Y."/>
        </authorList>
    </citation>
    <scope>NUCLEOTIDE SEQUENCE</scope>
    <source>
        <strain evidence="6">MMC_N1</strain>
    </source>
</reference>
<dbReference type="PANTHER" id="PTHR11610:SF151">
    <property type="entry name" value="PHOSPHOLIPASE A1 MEMBER A-LIKE PROTEIN"/>
    <property type="match status" value="1"/>
</dbReference>
<evidence type="ECO:0000256" key="2">
    <source>
        <dbReference type="ARBA" id="ARBA00010701"/>
    </source>
</evidence>
<dbReference type="EMBL" id="JAPWTJ010002354">
    <property type="protein sequence ID" value="KAJ8966503.1"/>
    <property type="molecule type" value="Genomic_DNA"/>
</dbReference>
<name>A0ABQ9IUZ9_9CUCU</name>
<evidence type="ECO:0000256" key="1">
    <source>
        <dbReference type="ARBA" id="ARBA00004613"/>
    </source>
</evidence>
<dbReference type="PRINTS" id="PR00821">
    <property type="entry name" value="TAGLIPASE"/>
</dbReference>
<sequence length="390" mass="44359">MPNFPSDLTPEKLQTRQSTLNFGPCRIVVNPTCPDPDVTFYLWNRQHPEPQPVEVGTRVDHSNLIKINFNPSEPSKIIIHGYNSDMLLNALAEIRKEYLKTTDYNVFTVNWSPLNRAPCYVGALINVPHVGTCTAQLVERIRQMGGEDIHVIGFSLGAHVANYMANALRPYKVPRITGLDPAFPGFITPDREAKLDKTDAQFVDVYHTNAFIQGKVEESDTWTLSKWRGPDLWLWPGSNYLEDLLGDVPLTTVLPFEGCGCNMMVLHLTMPFRGVRFIFIDFFACNHHRAALYYAESINTAKGFWGWPCPAFFQYLLGRCPIHDPQIIMGEYINKAANGVYLVITESVAPYAVGKYDGPDIEIFLKADKNRLDLLRDYKRRLRIISEKMN</sequence>
<comment type="similarity">
    <text evidence="2 4">Belongs to the AB hydrolase superfamily. Lipase family.</text>
</comment>
<comment type="subcellular location">
    <subcellularLocation>
        <location evidence="1">Secreted</location>
    </subcellularLocation>
</comment>
<keyword evidence="3" id="KW-0964">Secreted</keyword>
<evidence type="ECO:0000259" key="5">
    <source>
        <dbReference type="Pfam" id="PF00151"/>
    </source>
</evidence>
<dbReference type="Gene3D" id="3.40.50.1820">
    <property type="entry name" value="alpha/beta hydrolase"/>
    <property type="match status" value="1"/>
</dbReference>
<gene>
    <name evidence="6" type="ORF">NQ317_019648</name>
</gene>
<comment type="caution">
    <text evidence="6">The sequence shown here is derived from an EMBL/GenBank/DDBJ whole genome shotgun (WGS) entry which is preliminary data.</text>
</comment>
<organism evidence="6 7">
    <name type="scientific">Molorchus minor</name>
    <dbReference type="NCBI Taxonomy" id="1323400"/>
    <lineage>
        <taxon>Eukaryota</taxon>
        <taxon>Metazoa</taxon>
        <taxon>Ecdysozoa</taxon>
        <taxon>Arthropoda</taxon>
        <taxon>Hexapoda</taxon>
        <taxon>Insecta</taxon>
        <taxon>Pterygota</taxon>
        <taxon>Neoptera</taxon>
        <taxon>Endopterygota</taxon>
        <taxon>Coleoptera</taxon>
        <taxon>Polyphaga</taxon>
        <taxon>Cucujiformia</taxon>
        <taxon>Chrysomeloidea</taxon>
        <taxon>Cerambycidae</taxon>
        <taxon>Lamiinae</taxon>
        <taxon>Monochamini</taxon>
        <taxon>Molorchus</taxon>
    </lineage>
</organism>
<feature type="domain" description="Lipase" evidence="5">
    <location>
        <begin position="35"/>
        <end position="210"/>
    </location>
</feature>
<dbReference type="Pfam" id="PF00151">
    <property type="entry name" value="Lipase"/>
    <property type="match status" value="2"/>
</dbReference>
<dbReference type="Proteomes" id="UP001162164">
    <property type="component" value="Unassembled WGS sequence"/>
</dbReference>
<dbReference type="InterPro" id="IPR000734">
    <property type="entry name" value="TAG_lipase"/>
</dbReference>
<proteinExistence type="inferred from homology"/>